<gene>
    <name evidence="2" type="ORF">HAX54_029163</name>
</gene>
<feature type="region of interest" description="Disordered" evidence="1">
    <location>
        <begin position="69"/>
        <end position="91"/>
    </location>
</feature>
<reference evidence="2 3" key="1">
    <citation type="journal article" date="2021" name="BMC Genomics">
        <title>Datura genome reveals duplications of psychoactive alkaloid biosynthetic genes and high mutation rate following tissue culture.</title>
        <authorList>
            <person name="Rajewski A."/>
            <person name="Carter-House D."/>
            <person name="Stajich J."/>
            <person name="Litt A."/>
        </authorList>
    </citation>
    <scope>NUCLEOTIDE SEQUENCE [LARGE SCALE GENOMIC DNA]</scope>
    <source>
        <strain evidence="2">AR-01</strain>
    </source>
</reference>
<evidence type="ECO:0000313" key="3">
    <source>
        <dbReference type="Proteomes" id="UP000823775"/>
    </source>
</evidence>
<dbReference type="Proteomes" id="UP000823775">
    <property type="component" value="Unassembled WGS sequence"/>
</dbReference>
<name>A0ABS8SA80_DATST</name>
<organism evidence="2 3">
    <name type="scientific">Datura stramonium</name>
    <name type="common">Jimsonweed</name>
    <name type="synonym">Common thornapple</name>
    <dbReference type="NCBI Taxonomy" id="4076"/>
    <lineage>
        <taxon>Eukaryota</taxon>
        <taxon>Viridiplantae</taxon>
        <taxon>Streptophyta</taxon>
        <taxon>Embryophyta</taxon>
        <taxon>Tracheophyta</taxon>
        <taxon>Spermatophyta</taxon>
        <taxon>Magnoliopsida</taxon>
        <taxon>eudicotyledons</taxon>
        <taxon>Gunneridae</taxon>
        <taxon>Pentapetalae</taxon>
        <taxon>asterids</taxon>
        <taxon>lamiids</taxon>
        <taxon>Solanales</taxon>
        <taxon>Solanaceae</taxon>
        <taxon>Solanoideae</taxon>
        <taxon>Datureae</taxon>
        <taxon>Datura</taxon>
    </lineage>
</organism>
<sequence length="148" mass="16837">MSLRVLYSGSPDALTDTLPPSHSTMEEVRFESSMGPKEKGVKEPDELSEDDQPLSWKVYKLTSKSLPTQLGDLIKPPSTRANSKKDREEVLKENQAKTSIIPYFELIQNSSQLYVSFPWFIKRLESPPNFKNLLGNICFLQMLDLLVC</sequence>
<feature type="region of interest" description="Disordered" evidence="1">
    <location>
        <begin position="1"/>
        <end position="51"/>
    </location>
</feature>
<comment type="caution">
    <text evidence="2">The sequence shown here is derived from an EMBL/GenBank/DDBJ whole genome shotgun (WGS) entry which is preliminary data.</text>
</comment>
<protein>
    <submittedName>
        <fullName evidence="2">Uncharacterized protein</fullName>
    </submittedName>
</protein>
<proteinExistence type="predicted"/>
<dbReference type="EMBL" id="JACEIK010000361">
    <property type="protein sequence ID" value="MCD7455687.1"/>
    <property type="molecule type" value="Genomic_DNA"/>
</dbReference>
<evidence type="ECO:0000256" key="1">
    <source>
        <dbReference type="SAM" id="MobiDB-lite"/>
    </source>
</evidence>
<accession>A0ABS8SA80</accession>
<keyword evidence="3" id="KW-1185">Reference proteome</keyword>
<feature type="compositionally biased region" description="Basic and acidic residues" evidence="1">
    <location>
        <begin position="24"/>
        <end position="45"/>
    </location>
</feature>
<evidence type="ECO:0000313" key="2">
    <source>
        <dbReference type="EMBL" id="MCD7455687.1"/>
    </source>
</evidence>